<comment type="caution">
    <text evidence="5">The sequence shown here is derived from an EMBL/GenBank/DDBJ whole genome shotgun (WGS) entry which is preliminary data.</text>
</comment>
<keyword evidence="1" id="KW-0805">Transcription regulation</keyword>
<dbReference type="InterPro" id="IPR036388">
    <property type="entry name" value="WH-like_DNA-bd_sf"/>
</dbReference>
<accession>A0A7W9KRQ3</accession>
<organism evidence="5 6">
    <name type="scientific">Kutzneria kofuensis</name>
    <dbReference type="NCBI Taxonomy" id="103725"/>
    <lineage>
        <taxon>Bacteria</taxon>
        <taxon>Bacillati</taxon>
        <taxon>Actinomycetota</taxon>
        <taxon>Actinomycetes</taxon>
        <taxon>Pseudonocardiales</taxon>
        <taxon>Pseudonocardiaceae</taxon>
        <taxon>Kutzneria</taxon>
    </lineage>
</organism>
<proteinExistence type="predicted"/>
<keyword evidence="2 5" id="KW-0238">DNA-binding</keyword>
<evidence type="ECO:0000256" key="1">
    <source>
        <dbReference type="ARBA" id="ARBA00023015"/>
    </source>
</evidence>
<keyword evidence="6" id="KW-1185">Reference proteome</keyword>
<dbReference type="InterPro" id="IPR036390">
    <property type="entry name" value="WH_DNA-bd_sf"/>
</dbReference>
<evidence type="ECO:0000313" key="6">
    <source>
        <dbReference type="Proteomes" id="UP000585638"/>
    </source>
</evidence>
<dbReference type="SMART" id="SM00347">
    <property type="entry name" value="HTH_MARR"/>
    <property type="match status" value="1"/>
</dbReference>
<reference evidence="5 6" key="1">
    <citation type="submission" date="2020-08" db="EMBL/GenBank/DDBJ databases">
        <title>Sequencing the genomes of 1000 actinobacteria strains.</title>
        <authorList>
            <person name="Klenk H.-P."/>
        </authorList>
    </citation>
    <scope>NUCLEOTIDE SEQUENCE [LARGE SCALE GENOMIC DNA]</scope>
    <source>
        <strain evidence="5 6">DSM 43851</strain>
    </source>
</reference>
<dbReference type="GO" id="GO:0003677">
    <property type="term" value="F:DNA binding"/>
    <property type="evidence" value="ECO:0007669"/>
    <property type="project" value="UniProtKB-KW"/>
</dbReference>
<dbReference type="SUPFAM" id="SSF46785">
    <property type="entry name" value="Winged helix' DNA-binding domain"/>
    <property type="match status" value="1"/>
</dbReference>
<gene>
    <name evidence="5" type="ORF">BJ998_008674</name>
</gene>
<evidence type="ECO:0000256" key="3">
    <source>
        <dbReference type="ARBA" id="ARBA00023163"/>
    </source>
</evidence>
<dbReference type="GO" id="GO:0003700">
    <property type="term" value="F:DNA-binding transcription factor activity"/>
    <property type="evidence" value="ECO:0007669"/>
    <property type="project" value="InterPro"/>
</dbReference>
<dbReference type="AlphaFoldDB" id="A0A7W9KRQ3"/>
<dbReference type="Pfam" id="PF01047">
    <property type="entry name" value="MarR"/>
    <property type="match status" value="1"/>
</dbReference>
<evidence type="ECO:0000256" key="2">
    <source>
        <dbReference type="ARBA" id="ARBA00023125"/>
    </source>
</evidence>
<dbReference type="InterPro" id="IPR000835">
    <property type="entry name" value="HTH_MarR-typ"/>
</dbReference>
<protein>
    <submittedName>
        <fullName evidence="5">DNA-binding MarR family transcriptional regulator</fullName>
    </submittedName>
</protein>
<dbReference type="EMBL" id="JACHIR010000003">
    <property type="protein sequence ID" value="MBB5897415.1"/>
    <property type="molecule type" value="Genomic_DNA"/>
</dbReference>
<dbReference type="Gene3D" id="1.10.10.10">
    <property type="entry name" value="Winged helix-like DNA-binding domain superfamily/Winged helix DNA-binding domain"/>
    <property type="match status" value="1"/>
</dbReference>
<dbReference type="PROSITE" id="PS50995">
    <property type="entry name" value="HTH_MARR_2"/>
    <property type="match status" value="1"/>
</dbReference>
<dbReference type="PANTHER" id="PTHR42756">
    <property type="entry name" value="TRANSCRIPTIONAL REGULATOR, MARR"/>
    <property type="match status" value="1"/>
</dbReference>
<dbReference type="RefSeq" id="WP_184869897.1">
    <property type="nucleotide sequence ID" value="NZ_BAAAWY010000043.1"/>
</dbReference>
<dbReference type="Proteomes" id="UP000585638">
    <property type="component" value="Unassembled WGS sequence"/>
</dbReference>
<name>A0A7W9KRQ3_9PSEU</name>
<evidence type="ECO:0000259" key="4">
    <source>
        <dbReference type="PROSITE" id="PS50995"/>
    </source>
</evidence>
<dbReference type="PANTHER" id="PTHR42756:SF1">
    <property type="entry name" value="TRANSCRIPTIONAL REPRESSOR OF EMRAB OPERON"/>
    <property type="match status" value="1"/>
</dbReference>
<feature type="domain" description="HTH marR-type" evidence="4">
    <location>
        <begin position="4"/>
        <end position="140"/>
    </location>
</feature>
<keyword evidence="3" id="KW-0804">Transcription</keyword>
<evidence type="ECO:0000313" key="5">
    <source>
        <dbReference type="EMBL" id="MBB5897415.1"/>
    </source>
</evidence>
<sequence length="146" mass="16270">MDDRDRLIERIEHADDRFLRITSRTGAGPLQDTDLTMRQLKVLLVLSFQDGASGQDLARALGVGLAAVTGITHRLSARGLIRRAVDPHDRRVRRIYLTDKGSATLAVLRDAGRDNKRRLLRRLDDEALRKMADAMDALNAAAEADE</sequence>
<dbReference type="PRINTS" id="PR00598">
    <property type="entry name" value="HTHMARR"/>
</dbReference>